<name>A0A382W112_9ZZZZ</name>
<dbReference type="AlphaFoldDB" id="A0A382W112"/>
<protein>
    <submittedName>
        <fullName evidence="1">Uncharacterized protein</fullName>
    </submittedName>
</protein>
<accession>A0A382W112</accession>
<sequence>MSRYVEKYDNGQIKVGMEQFIK</sequence>
<gene>
    <name evidence="1" type="ORF">METZ01_LOCUS405346</name>
</gene>
<evidence type="ECO:0000313" key="1">
    <source>
        <dbReference type="EMBL" id="SVD52492.1"/>
    </source>
</evidence>
<proteinExistence type="predicted"/>
<dbReference type="EMBL" id="UINC01156208">
    <property type="protein sequence ID" value="SVD52492.1"/>
    <property type="molecule type" value="Genomic_DNA"/>
</dbReference>
<reference evidence="1" key="1">
    <citation type="submission" date="2018-05" db="EMBL/GenBank/DDBJ databases">
        <authorList>
            <person name="Lanie J.A."/>
            <person name="Ng W.-L."/>
            <person name="Kazmierczak K.M."/>
            <person name="Andrzejewski T.M."/>
            <person name="Davidsen T.M."/>
            <person name="Wayne K.J."/>
            <person name="Tettelin H."/>
            <person name="Glass J.I."/>
            <person name="Rusch D."/>
            <person name="Podicherti R."/>
            <person name="Tsui H.-C.T."/>
            <person name="Winkler M.E."/>
        </authorList>
    </citation>
    <scope>NUCLEOTIDE SEQUENCE</scope>
</reference>
<organism evidence="1">
    <name type="scientific">marine metagenome</name>
    <dbReference type="NCBI Taxonomy" id="408172"/>
    <lineage>
        <taxon>unclassified sequences</taxon>
        <taxon>metagenomes</taxon>
        <taxon>ecological metagenomes</taxon>
    </lineage>
</organism>